<sequence length="47" mass="5542">MLGIHAHSYFGIEPPLTWEVQCFAMFDWKHVLGLREVDLETQILLEK</sequence>
<gene>
    <name evidence="1" type="ORF">ALEPTO_LOCUS6771</name>
</gene>
<name>A0A9N9G145_9GLOM</name>
<organism evidence="1 2">
    <name type="scientific">Ambispora leptoticha</name>
    <dbReference type="NCBI Taxonomy" id="144679"/>
    <lineage>
        <taxon>Eukaryota</taxon>
        <taxon>Fungi</taxon>
        <taxon>Fungi incertae sedis</taxon>
        <taxon>Mucoromycota</taxon>
        <taxon>Glomeromycotina</taxon>
        <taxon>Glomeromycetes</taxon>
        <taxon>Archaeosporales</taxon>
        <taxon>Ambisporaceae</taxon>
        <taxon>Ambispora</taxon>
    </lineage>
</organism>
<dbReference type="Proteomes" id="UP000789508">
    <property type="component" value="Unassembled WGS sequence"/>
</dbReference>
<accession>A0A9N9G145</accession>
<keyword evidence="2" id="KW-1185">Reference proteome</keyword>
<proteinExistence type="predicted"/>
<evidence type="ECO:0000313" key="2">
    <source>
        <dbReference type="Proteomes" id="UP000789508"/>
    </source>
</evidence>
<dbReference type="EMBL" id="CAJVPS010002511">
    <property type="protein sequence ID" value="CAG8570130.1"/>
    <property type="molecule type" value="Genomic_DNA"/>
</dbReference>
<evidence type="ECO:0000313" key="1">
    <source>
        <dbReference type="EMBL" id="CAG8570130.1"/>
    </source>
</evidence>
<dbReference type="AlphaFoldDB" id="A0A9N9G145"/>
<comment type="caution">
    <text evidence="1">The sequence shown here is derived from an EMBL/GenBank/DDBJ whole genome shotgun (WGS) entry which is preliminary data.</text>
</comment>
<protein>
    <submittedName>
        <fullName evidence="1">13734_t:CDS:1</fullName>
    </submittedName>
</protein>
<reference evidence="1" key="1">
    <citation type="submission" date="2021-06" db="EMBL/GenBank/DDBJ databases">
        <authorList>
            <person name="Kallberg Y."/>
            <person name="Tangrot J."/>
            <person name="Rosling A."/>
        </authorList>
    </citation>
    <scope>NUCLEOTIDE SEQUENCE</scope>
    <source>
        <strain evidence="1">FL130A</strain>
    </source>
</reference>